<feature type="region of interest" description="Disordered" evidence="1">
    <location>
        <begin position="51"/>
        <end position="78"/>
    </location>
</feature>
<evidence type="ECO:0000313" key="2">
    <source>
        <dbReference type="EMBL" id="OYR10726.1"/>
    </source>
</evidence>
<proteinExistence type="predicted"/>
<dbReference type="Proteomes" id="UP000216478">
    <property type="component" value="Unassembled WGS sequence"/>
</dbReference>
<gene>
    <name evidence="2" type="ORF">CEV33_2191</name>
</gene>
<dbReference type="OrthoDB" id="8480914at2"/>
<dbReference type="NCBIfam" id="TIGR01725">
    <property type="entry name" value="phge_HK97_gp10"/>
    <property type="match status" value="1"/>
</dbReference>
<dbReference type="RefSeq" id="WP_094541398.1">
    <property type="nucleotide sequence ID" value="NZ_JBHEER010000001.1"/>
</dbReference>
<accession>A0A256F7P8</accession>
<reference evidence="2 3" key="1">
    <citation type="submission" date="2017-07" db="EMBL/GenBank/DDBJ databases">
        <title>Phylogenetic study on the rhizospheric bacterium Ochrobactrum sp. A44.</title>
        <authorList>
            <person name="Krzyzanowska D.M."/>
            <person name="Ossowicki A."/>
            <person name="Rajewska M."/>
            <person name="Maciag T."/>
            <person name="Kaczynski Z."/>
            <person name="Czerwicka M."/>
            <person name="Jafra S."/>
        </authorList>
    </citation>
    <scope>NUCLEOTIDE SEQUENCE [LARGE SCALE GENOMIC DNA]</scope>
    <source>
        <strain evidence="2 3">OgA9a</strain>
    </source>
</reference>
<feature type="compositionally biased region" description="Polar residues" evidence="1">
    <location>
        <begin position="51"/>
        <end position="69"/>
    </location>
</feature>
<evidence type="ECO:0008006" key="4">
    <source>
        <dbReference type="Google" id="ProtNLM"/>
    </source>
</evidence>
<name>A0A256F7P8_9HYPH</name>
<keyword evidence="3" id="KW-1185">Reference proteome</keyword>
<organism evidence="2 3">
    <name type="scientific">Brucella grignonensis</name>
    <dbReference type="NCBI Taxonomy" id="94627"/>
    <lineage>
        <taxon>Bacteria</taxon>
        <taxon>Pseudomonadati</taxon>
        <taxon>Pseudomonadota</taxon>
        <taxon>Alphaproteobacteria</taxon>
        <taxon>Hyphomicrobiales</taxon>
        <taxon>Brucellaceae</taxon>
        <taxon>Brucella/Ochrobactrum group</taxon>
        <taxon>Brucella</taxon>
    </lineage>
</organism>
<dbReference type="EMBL" id="NNRL01000163">
    <property type="protein sequence ID" value="OYR10726.1"/>
    <property type="molecule type" value="Genomic_DNA"/>
</dbReference>
<protein>
    <recommendedName>
        <fullName evidence="4">HK97 gp10 family phage protein</fullName>
    </recommendedName>
</protein>
<comment type="caution">
    <text evidence="2">The sequence shown here is derived from an EMBL/GenBank/DDBJ whole genome shotgun (WGS) entry which is preliminary data.</text>
</comment>
<dbReference type="Pfam" id="PF04883">
    <property type="entry name" value="HK97-gp10_like"/>
    <property type="match status" value="1"/>
</dbReference>
<evidence type="ECO:0000256" key="1">
    <source>
        <dbReference type="SAM" id="MobiDB-lite"/>
    </source>
</evidence>
<sequence length="145" mass="15703">MVSDLDRILGKMDRITSATKEAVKPALIKSANEIASLQRALAPVETGDLKNSISITGPNEPTPAYSQPGGSRMAGPDETIITAGNSDVRYPHLVEYGTSEADAQPFFWPGYYLGRDKAKRRIKAAARKAIRETWNNNKPGGDSDV</sequence>
<evidence type="ECO:0000313" key="3">
    <source>
        <dbReference type="Proteomes" id="UP000216478"/>
    </source>
</evidence>
<dbReference type="InterPro" id="IPR010064">
    <property type="entry name" value="HK97-gp10_tail"/>
</dbReference>
<dbReference type="AlphaFoldDB" id="A0A256F7P8"/>